<protein>
    <submittedName>
        <fullName evidence="2">Uncharacterized protein</fullName>
    </submittedName>
</protein>
<gene>
    <name evidence="2" type="ORF">SDC9_54875</name>
</gene>
<name>A0A644WXL2_9ZZZZ</name>
<reference evidence="2" key="1">
    <citation type="submission" date="2019-08" db="EMBL/GenBank/DDBJ databases">
        <authorList>
            <person name="Kucharzyk K."/>
            <person name="Murdoch R.W."/>
            <person name="Higgins S."/>
            <person name="Loffler F."/>
        </authorList>
    </citation>
    <scope>NUCLEOTIDE SEQUENCE</scope>
</reference>
<keyword evidence="1" id="KW-0812">Transmembrane</keyword>
<sequence>MNATYTLGNGKTMDGMAYAVASFLRNQENMETELVPTENGSTFLQARVRNGNLKQIVGMDKAIFVRFNPVGERQVQIEITKGKWVDKSIVMAISMVVLWPLTVTSGIGMVQQGKLPGKITTCIESYLMRA</sequence>
<feature type="transmembrane region" description="Helical" evidence="1">
    <location>
        <begin position="89"/>
        <end position="110"/>
    </location>
</feature>
<keyword evidence="1" id="KW-1133">Transmembrane helix</keyword>
<accession>A0A644WXL2</accession>
<keyword evidence="1" id="KW-0472">Membrane</keyword>
<proteinExistence type="predicted"/>
<organism evidence="2">
    <name type="scientific">bioreactor metagenome</name>
    <dbReference type="NCBI Taxonomy" id="1076179"/>
    <lineage>
        <taxon>unclassified sequences</taxon>
        <taxon>metagenomes</taxon>
        <taxon>ecological metagenomes</taxon>
    </lineage>
</organism>
<evidence type="ECO:0000313" key="2">
    <source>
        <dbReference type="EMBL" id="MPM08562.1"/>
    </source>
</evidence>
<dbReference type="AlphaFoldDB" id="A0A644WXL2"/>
<evidence type="ECO:0000256" key="1">
    <source>
        <dbReference type="SAM" id="Phobius"/>
    </source>
</evidence>
<dbReference type="EMBL" id="VSSQ01001463">
    <property type="protein sequence ID" value="MPM08562.1"/>
    <property type="molecule type" value="Genomic_DNA"/>
</dbReference>
<comment type="caution">
    <text evidence="2">The sequence shown here is derived from an EMBL/GenBank/DDBJ whole genome shotgun (WGS) entry which is preliminary data.</text>
</comment>